<gene>
    <name evidence="2" type="ORF">AN188_00237</name>
</gene>
<comment type="caution">
    <text evidence="2">The sequence shown here is derived from an EMBL/GenBank/DDBJ whole genome shotgun (WGS) entry which is preliminary data.</text>
</comment>
<feature type="compositionally biased region" description="Basic and acidic residues" evidence="1">
    <location>
        <begin position="388"/>
        <end position="397"/>
    </location>
</feature>
<accession>A0A150JEB4</accession>
<feature type="region of interest" description="Disordered" evidence="1">
    <location>
        <begin position="378"/>
        <end position="397"/>
    </location>
</feature>
<accession>A0A150JJP7</accession>
<dbReference type="Proteomes" id="UP000092420">
    <property type="component" value="Unassembled WGS sequence"/>
</dbReference>
<reference evidence="2 3" key="1">
    <citation type="journal article" date="2016" name="ISME J.">
        <title>Chasing the elusive Euryarchaeota class WSA2: genomes reveal a uniquely fastidious methyl-reducing methanogen.</title>
        <authorList>
            <person name="Nobu M.K."/>
            <person name="Narihiro T."/>
            <person name="Kuroda K."/>
            <person name="Mei R."/>
            <person name="Liu W.T."/>
        </authorList>
    </citation>
    <scope>NUCLEOTIDE SEQUENCE [LARGE SCALE GENOMIC DNA]</scope>
    <source>
        <strain evidence="2">ADurb1013_Bin02101</strain>
    </source>
</reference>
<proteinExistence type="predicted"/>
<evidence type="ECO:0000313" key="3">
    <source>
        <dbReference type="Proteomes" id="UP000092420"/>
    </source>
</evidence>
<sequence length="610" mass="64777">MAEQNVKITVTAEDRASGPLKNVSGALGGLQKESSRVSGAMSSLGRAAETAGGMIVANYGVAAVSAVQRLAKEMVTLSVAQSRFQSQTQNLFQNLGLQAYSKDVESVISKHEAMTSFDDNEIRQSFNTLISSTGDYKKSLEILSMAEDLAAAKGIDLTSATNMINQALDGSYTQLKRQGLTLDETKLKTLDAANQYLYLKQVMEQTFGGSSEALRQSAAGILQNYQNQFDNVKKLFGSEMLESMAPTLDSIATKLSTLMETGKIQPLVTSFGNLFSEVWNCGSALGTLTMKLTGLTDEEEAINSIANAFDRVSVMVKSVNGALERMQTIIGTLHLDKIINMGLRMSDPGGSALWDWAGQQVETDKASQMTPYETYVRNQANGVSPGDDGTKTKRDENKTISEGISVRNTEIMSAREYLETVLRQTDSTRNLNGTVNSTTPAIGKLGDTAASAIANINSTISSFHASLGQGGGGGSGGGGGCRTFGSSERVQAGNDIVYEGPERGGAYVSNSFSSGGNTYETVRSSAGGGLIGYVNSATGEITKSVNDALITSKGDVIKFHPDDNILAFKGNGPKGGNNITNNFYISGSNDPDKIADEIMKKIQRIGRIGF</sequence>
<dbReference type="AlphaFoldDB" id="A0A150JEB4"/>
<dbReference type="EMBL" id="LNJB01000002">
    <property type="protein sequence ID" value="KYC55254.1"/>
    <property type="molecule type" value="Genomic_DNA"/>
</dbReference>
<protein>
    <submittedName>
        <fullName evidence="2">Uncharacterized protein</fullName>
    </submittedName>
</protein>
<evidence type="ECO:0000313" key="2">
    <source>
        <dbReference type="EMBL" id="KYC55254.1"/>
    </source>
</evidence>
<organism evidence="2 3">
    <name type="scientific">Candidatus Methanofastidiosum methylothiophilum</name>
    <dbReference type="NCBI Taxonomy" id="1705564"/>
    <lineage>
        <taxon>Archaea</taxon>
        <taxon>Methanobacteriati</taxon>
        <taxon>Methanobacteriota</taxon>
        <taxon>Stenosarchaea group</taxon>
        <taxon>Candidatus Methanofastidiosia</taxon>
        <taxon>Candidatus Methanofastidiosales</taxon>
        <taxon>Candidatus Methanofastidiosaceae</taxon>
        <taxon>Candidatus Methanofastidiosum</taxon>
    </lineage>
</organism>
<evidence type="ECO:0000256" key="1">
    <source>
        <dbReference type="SAM" id="MobiDB-lite"/>
    </source>
</evidence>
<name>A0A150JEB4_9EURY</name>